<feature type="coiled-coil region" evidence="3">
    <location>
        <begin position="983"/>
        <end position="1068"/>
    </location>
</feature>
<organism evidence="6 7">
    <name type="scientific">Acanthosepion pharaonis</name>
    <name type="common">Pharaoh cuttlefish</name>
    <name type="synonym">Sepia pharaonis</name>
    <dbReference type="NCBI Taxonomy" id="158019"/>
    <lineage>
        <taxon>Eukaryota</taxon>
        <taxon>Metazoa</taxon>
        <taxon>Spiralia</taxon>
        <taxon>Lophotrochozoa</taxon>
        <taxon>Mollusca</taxon>
        <taxon>Cephalopoda</taxon>
        <taxon>Coleoidea</taxon>
        <taxon>Decapodiformes</taxon>
        <taxon>Sepiida</taxon>
        <taxon>Sepiina</taxon>
        <taxon>Sepiidae</taxon>
        <taxon>Acanthosepion</taxon>
    </lineage>
</organism>
<dbReference type="Gene3D" id="1.10.418.10">
    <property type="entry name" value="Calponin-like domain"/>
    <property type="match status" value="2"/>
</dbReference>
<dbReference type="GO" id="GO:0003779">
    <property type="term" value="F:actin binding"/>
    <property type="evidence" value="ECO:0007669"/>
    <property type="project" value="UniProtKB-KW"/>
</dbReference>
<dbReference type="SUPFAM" id="SSF46966">
    <property type="entry name" value="Spectrin repeat"/>
    <property type="match status" value="7"/>
</dbReference>
<feature type="domain" description="Calponin-homology (CH)" evidence="5">
    <location>
        <begin position="135"/>
        <end position="240"/>
    </location>
</feature>
<dbReference type="CDD" id="cd21186">
    <property type="entry name" value="CH_DMD-like_rpt1"/>
    <property type="match status" value="1"/>
</dbReference>
<accession>A0A812EZH5</accession>
<keyword evidence="7" id="KW-1185">Reference proteome</keyword>
<evidence type="ECO:0000256" key="4">
    <source>
        <dbReference type="SAM" id="MobiDB-lite"/>
    </source>
</evidence>
<dbReference type="PROSITE" id="PS00020">
    <property type="entry name" value="ACTININ_2"/>
    <property type="match status" value="1"/>
</dbReference>
<dbReference type="Gene3D" id="1.20.58.60">
    <property type="match status" value="8"/>
</dbReference>
<proteinExistence type="predicted"/>
<feature type="compositionally biased region" description="Acidic residues" evidence="4">
    <location>
        <begin position="742"/>
        <end position="752"/>
    </location>
</feature>
<dbReference type="OrthoDB" id="10057795at2759"/>
<evidence type="ECO:0000313" key="7">
    <source>
        <dbReference type="Proteomes" id="UP000597762"/>
    </source>
</evidence>
<evidence type="ECO:0000256" key="2">
    <source>
        <dbReference type="ARBA" id="ARBA00023203"/>
    </source>
</evidence>
<evidence type="ECO:0000259" key="5">
    <source>
        <dbReference type="PROSITE" id="PS50021"/>
    </source>
</evidence>
<name>A0A812EZH5_ACAPH</name>
<dbReference type="FunFam" id="1.10.418.10:FF:000032">
    <property type="entry name" value="utrophin isoform X1"/>
    <property type="match status" value="1"/>
</dbReference>
<dbReference type="Proteomes" id="UP000597762">
    <property type="component" value="Unassembled WGS sequence"/>
</dbReference>
<keyword evidence="1" id="KW-0677">Repeat</keyword>
<dbReference type="SMART" id="SM00033">
    <property type="entry name" value="CH"/>
    <property type="match status" value="2"/>
</dbReference>
<dbReference type="Pfam" id="PF00307">
    <property type="entry name" value="CH"/>
    <property type="match status" value="2"/>
</dbReference>
<evidence type="ECO:0000256" key="1">
    <source>
        <dbReference type="ARBA" id="ARBA00022737"/>
    </source>
</evidence>
<keyword evidence="3" id="KW-0175">Coiled coil</keyword>
<dbReference type="FunFam" id="1.20.58.60:FF:000075">
    <property type="entry name" value="utrophin isoform X1"/>
    <property type="match status" value="1"/>
</dbReference>
<dbReference type="PROSITE" id="PS00019">
    <property type="entry name" value="ACTININ_1"/>
    <property type="match status" value="1"/>
</dbReference>
<dbReference type="SMART" id="SM00150">
    <property type="entry name" value="SPEC"/>
    <property type="match status" value="10"/>
</dbReference>
<dbReference type="InterPro" id="IPR036872">
    <property type="entry name" value="CH_dom_sf"/>
</dbReference>
<dbReference type="InterPro" id="IPR018159">
    <property type="entry name" value="Spectrin/alpha-actinin"/>
</dbReference>
<dbReference type="SUPFAM" id="SSF47576">
    <property type="entry name" value="Calponin-homology domain, CH-domain"/>
    <property type="match status" value="1"/>
</dbReference>
<feature type="region of interest" description="Disordered" evidence="4">
    <location>
        <begin position="742"/>
        <end position="765"/>
    </location>
</feature>
<feature type="coiled-coil region" evidence="3">
    <location>
        <begin position="1301"/>
        <end position="1328"/>
    </location>
</feature>
<protein>
    <recommendedName>
        <fullName evidence="5">Calponin-homology (CH) domain-containing protein</fullName>
    </recommendedName>
</protein>
<reference evidence="6" key="1">
    <citation type="submission" date="2021-01" db="EMBL/GenBank/DDBJ databases">
        <authorList>
            <person name="Li R."/>
            <person name="Bekaert M."/>
        </authorList>
    </citation>
    <scope>NUCLEOTIDE SEQUENCE</scope>
    <source>
        <strain evidence="6">Farmed</strain>
    </source>
</reference>
<dbReference type="CDD" id="cd00176">
    <property type="entry name" value="SPEC"/>
    <property type="match status" value="3"/>
</dbReference>
<gene>
    <name evidence="6" type="ORF">SPHA_79989</name>
</gene>
<feature type="domain" description="Calponin-homology (CH)" evidence="5">
    <location>
        <begin position="15"/>
        <end position="120"/>
    </location>
</feature>
<sequence>MNDTSFLFFADEREDIQKKTFTKWINSQLSKADRPLVNDLFTDLTDGCNLLSLLEVLSGETLKREKGRLRVHHINNVNRALYVLEHSYNIKLVNISSNDIVDGNCKLILGLVWSIILHWQVKDVMKDVMGDLQQTNLERMLLEWCRQITEGYSKIDLKNFTTCWKDGLAFNALIHKHRPELFSYEDLLDNDNYYNLDHAFKIAHQHLGIEPLLDPEDVNVDNPDKKCIMMYIMCLFQVLPHFTSKQQQQIDTKNSSTPTTTRYMDLSTTESSMSSINVVEEVNESCVGSTDKTQNELWNFTLVIPLYVHSLMSLSSGTSSTSSHHSIMSTSSLDLLSYQDMLENVLAWLLEAEDVIAKQEPVVDITSTSAVGPDPPGIIKVKQQFNEHEEFMLDLTKHQDSVGNVLKEGTDLINEKKVNEEEEHEIRVQMALLNNRWEDLRLKALSRQTKLQKVLMELQQQQLKELDKWLTGMEQTRLKQESIGSDLETIKSQVDQHKKLQSSVEQQQKLVDSLHNMVVVVDDTNSENACEDLEQQLDSLSKRWTDICTWTEDRWLLLQDILLKWQYYSEELDVFCNWLSDQEQHLIKMKTADLQDPPQVVEQVKNLKAIEKEMEFQVQRFDELYECGQQIVQYVDDKQAIQRISCQLEDVQERWETLVQNMGTQSKEIAGSGIELSNISDLKGILETEKMGEMNTPKEQSLGTAKRRKTDTAMRLEFEIDMKKMKEWFEKTESTLALLSVDDDDDNNEEEVASSNESHETFSEEEQFVLIQDTKKDVKTHDAEISTLLNTGMNLIEELKLGGENYDNVSKLTKELEDRWKNLNTLLTETHSQVLLEMEAKKFYDELDALKELMISYEKWATTAENISDEAVEISKQLEQCRVKIKAMKSHDVRVDHLKNKADDLSKMKMKPKSIGKVQFDLNAFNERWNSIYQKIGGREELLVKALEAAPPRTYLDALGALLKWISDMEDILNTENIRLDGMESLEKQFQQYKELQNDLQEHICSLEYVNKTGQDLIKKAHTDDKAKNLESDLVNLNCRWSDVYSAVDERMETLERTLGQLRQLQNQMTGMIRWMKEMDVFLHADDPATGDLPTLAAQMNESNGVLEDILTLQDNVDSINELSNQLSQQTDTPFTADVKKQVKELNEKWEKVVGLAQEQNTRLANAIQYSKEIFNKLEALTMWAEQHKRQLNNKDYAVDSFSDLSIKNKKFKSLKQDVMEQEVEVNKLNTDANALLNKAQSLQELGRALMKLNSLWRDVYQRVMYYSGVYEQAETNWNLFKSLMESEKKYKEALKKKVLHETNSSDAEEISEELEELESLMREHPADSKERIQQLSQDLINNSIMVNIVKDELEQLKIMGDSLEHKAQSRVTLLEHSAHQAQEAERNMLELSQWMTDISKHLQSWLDADVLAEDIPQEYESLKEEFRQQSELLNELEKSAIVYQEQGRLEASSRLMQQTHILKRHFDDVSLKFQKFQRPGDFEPKMSHVKRELGSIEEQIHLLELHSEDPDVIQGQLDTCIKFYKTMSELKPEVEYVLKTGRQVVEKKQVDFPDKLNKILDALKQQYNHLGGLVTQGKADLEKAVKLSRKLKKEMTSIQEFITVRKNELEERGKDEKCNLEEETTFVTTVEGEMQKRQVVVSSISEITNQLKDMADDMFEDAVLKVDKLSQQWNDLSKMLTSRKAMLEAENTQLDAKFIEFQMSLMKVKEWLTKADSAISSHDHLPVIQRLSEYEQEKMKRSLSRGELAKMISVFFVTKVGTVEDYLWIRSVRVH</sequence>
<keyword evidence="2" id="KW-0009">Actin-binding</keyword>
<dbReference type="InterPro" id="IPR001715">
    <property type="entry name" value="CH_dom"/>
</dbReference>
<dbReference type="PANTHER" id="PTHR11915">
    <property type="entry name" value="SPECTRIN/FILAMIN RELATED CYTOSKELETAL PROTEIN"/>
    <property type="match status" value="1"/>
</dbReference>
<dbReference type="InterPro" id="IPR001589">
    <property type="entry name" value="Actinin_actin-bd_CS"/>
</dbReference>
<comment type="caution">
    <text evidence="6">The sequence shown here is derived from an EMBL/GenBank/DDBJ whole genome shotgun (WGS) entry which is preliminary data.</text>
</comment>
<dbReference type="Pfam" id="PF00435">
    <property type="entry name" value="Spectrin"/>
    <property type="match status" value="7"/>
</dbReference>
<evidence type="ECO:0000256" key="3">
    <source>
        <dbReference type="SAM" id="Coils"/>
    </source>
</evidence>
<dbReference type="InterPro" id="IPR002017">
    <property type="entry name" value="Spectrin_repeat"/>
</dbReference>
<evidence type="ECO:0000313" key="6">
    <source>
        <dbReference type="EMBL" id="CAE1330733.1"/>
    </source>
</evidence>
<dbReference type="PROSITE" id="PS50021">
    <property type="entry name" value="CH"/>
    <property type="match status" value="2"/>
</dbReference>
<dbReference type="EMBL" id="CAHIKZ030005587">
    <property type="protein sequence ID" value="CAE1330733.1"/>
    <property type="molecule type" value="Genomic_DNA"/>
</dbReference>
<feature type="coiled-coil region" evidence="3">
    <location>
        <begin position="1212"/>
        <end position="1246"/>
    </location>
</feature>